<evidence type="ECO:0000313" key="2">
    <source>
        <dbReference type="Proteomes" id="UP000569018"/>
    </source>
</evidence>
<organism evidence="1 2">
    <name type="scientific">Candidatus Hakubella thermalkaliphila</name>
    <dbReference type="NCBI Taxonomy" id="2754717"/>
    <lineage>
        <taxon>Bacteria</taxon>
        <taxon>Bacillati</taxon>
        <taxon>Actinomycetota</taxon>
        <taxon>Actinomycetota incertae sedis</taxon>
        <taxon>Candidatus Hakubellales</taxon>
        <taxon>Candidatus Hakubellaceae</taxon>
        <taxon>Candidatus Hakubella</taxon>
    </lineage>
</organism>
<proteinExistence type="predicted"/>
<reference evidence="1 2" key="1">
    <citation type="journal article" date="2020" name="Front. Microbiol.">
        <title>Single-cell genomics of novel Actinobacteria with the Wood-Ljungdahl pathway discovered in a serpentinizing system.</title>
        <authorList>
            <person name="Merino N."/>
            <person name="Kawai M."/>
            <person name="Boyd E.S."/>
            <person name="Colman D.R."/>
            <person name="McGlynn S.E."/>
            <person name="Nealson K.H."/>
            <person name="Kurokawa K."/>
            <person name="Hongoh Y."/>
        </authorList>
    </citation>
    <scope>NUCLEOTIDE SEQUENCE [LARGE SCALE GENOMIC DNA]</scope>
    <source>
        <strain evidence="1 2">S47</strain>
    </source>
</reference>
<accession>A0A6V8QCG3</accession>
<name>A0A6V8QCG3_9ACTN</name>
<sequence length="49" mass="5647">MVESISYLNLRERLLLRSEGFAGLPSTEKLCLVCQKEDDKEDISPEDLY</sequence>
<protein>
    <submittedName>
        <fullName evidence="1">Uncharacterized protein</fullName>
    </submittedName>
</protein>
<dbReference type="Proteomes" id="UP000569018">
    <property type="component" value="Unassembled WGS sequence"/>
</dbReference>
<feature type="non-terminal residue" evidence="1">
    <location>
        <position position="49"/>
    </location>
</feature>
<dbReference type="AlphaFoldDB" id="A0A6V8QCG3"/>
<dbReference type="EMBL" id="BLSD01000292">
    <property type="protein sequence ID" value="GFP40521.1"/>
    <property type="molecule type" value="Genomic_DNA"/>
</dbReference>
<evidence type="ECO:0000313" key="1">
    <source>
        <dbReference type="EMBL" id="GFP40521.1"/>
    </source>
</evidence>
<gene>
    <name evidence="1" type="ORF">HKBW3S47_02218</name>
</gene>
<comment type="caution">
    <text evidence="1">The sequence shown here is derived from an EMBL/GenBank/DDBJ whole genome shotgun (WGS) entry which is preliminary data.</text>
</comment>